<evidence type="ECO:0000313" key="3">
    <source>
        <dbReference type="EMBL" id="RRD62178.1"/>
    </source>
</evidence>
<gene>
    <name evidence="3" type="ORF">EII40_04475</name>
</gene>
<dbReference type="InterPro" id="IPR008929">
    <property type="entry name" value="Chondroitin_lyas"/>
</dbReference>
<dbReference type="Gene3D" id="2.70.98.70">
    <property type="match status" value="1"/>
</dbReference>
<dbReference type="RefSeq" id="WP_124751079.1">
    <property type="nucleotide sequence ID" value="NZ_RQYS01000015.1"/>
</dbReference>
<dbReference type="InterPro" id="IPR012480">
    <property type="entry name" value="Hepar_II_III_C"/>
</dbReference>
<comment type="caution">
    <text evidence="3">The sequence shown here is derived from an EMBL/GenBank/DDBJ whole genome shotgun (WGS) entry which is preliminary data.</text>
</comment>
<evidence type="ECO:0000313" key="4">
    <source>
        <dbReference type="Proteomes" id="UP000278609"/>
    </source>
</evidence>
<proteinExistence type="predicted"/>
<dbReference type="Pfam" id="PF07940">
    <property type="entry name" value="Hepar_II_III_C"/>
    <property type="match status" value="1"/>
</dbReference>
<feature type="domain" description="Heparinase II/III-like C-terminal" evidence="2">
    <location>
        <begin position="434"/>
        <end position="572"/>
    </location>
</feature>
<dbReference type="GO" id="GO:0030313">
    <property type="term" value="C:cell envelope"/>
    <property type="evidence" value="ECO:0007669"/>
    <property type="project" value="UniProtKB-SubCell"/>
</dbReference>
<protein>
    <submittedName>
        <fullName evidence="3">Heparinase</fullName>
    </submittedName>
</protein>
<dbReference type="EMBL" id="RQYS01000015">
    <property type="protein sequence ID" value="RRD62178.1"/>
    <property type="molecule type" value="Genomic_DNA"/>
</dbReference>
<accession>A0A3P1XW30</accession>
<dbReference type="Gene3D" id="1.50.10.100">
    <property type="entry name" value="Chondroitin AC/alginate lyase"/>
    <property type="match status" value="1"/>
</dbReference>
<dbReference type="AlphaFoldDB" id="A0A3P1XW30"/>
<sequence>MKKLVLFLIIFVSSAGMLFAYTEKNLLQRKISEEKLKDWLVLRQQWVVYPDYTDRKGWDALFGELKDFYIQRGEKALDYRWQVIQATDYLEYERSGSRKIMENPYNENAQTLTDLFLAELAEGKGRFIDPLANGVFYFCEMTSWTLSAHVRLQHDKRTLPSHKEHVIALASGEIGAELSWIHYFFGKELDKINPVISERLRDEIEKRILKTYLDSDDFWWMAINYKPGDMVNNWNPWCNFSVLQCFMLLESDVDRLAEAVYKTIRSVDHFINYSNADGACEEGPSYWGHAAGKLYDYLQLLSDATGGQLSLFDDPLIRRMGEYISRSYVGNGWVVNFADATARLDPDADLIYRYGKAVNSTEMMAFAAFLRKNVQAPQAPNNRRDVYRTFETLRYRHALSMVTLPYSTPSTTWYPETQFCYMRTRGGLFFAGKGGHNNESHNHNDVGTFSLYIDETPVLIDAGVGTYTRQTFSNERYTIWTMQSLYHNLPEINGTQQAFGAKYKAEQMKFTPASRTLSLELKQAYPQETSSIHSWNRVYRLRDKRLEIDDRFSLRSPEKRNRLHFLTWGKVDRSMDGQIDIEVQGKKACLSYDKNVFATSIETVTLTDPRLSNVWGKELYRITLEAKEMPLSGHYRIVISRK</sequence>
<comment type="subcellular location">
    <subcellularLocation>
        <location evidence="1">Cell envelope</location>
    </subcellularLocation>
</comment>
<dbReference type="OrthoDB" id="9793856at2"/>
<dbReference type="SUPFAM" id="SSF48230">
    <property type="entry name" value="Chondroitin AC/alginate lyase"/>
    <property type="match status" value="1"/>
</dbReference>
<evidence type="ECO:0000256" key="1">
    <source>
        <dbReference type="ARBA" id="ARBA00004196"/>
    </source>
</evidence>
<dbReference type="Proteomes" id="UP000278609">
    <property type="component" value="Unassembled WGS sequence"/>
</dbReference>
<organism evidence="3 4">
    <name type="scientific">Tannerella forsythia</name>
    <name type="common">Bacteroides forsythus</name>
    <dbReference type="NCBI Taxonomy" id="28112"/>
    <lineage>
        <taxon>Bacteria</taxon>
        <taxon>Pseudomonadati</taxon>
        <taxon>Bacteroidota</taxon>
        <taxon>Bacteroidia</taxon>
        <taxon>Bacteroidales</taxon>
        <taxon>Tannerellaceae</taxon>
        <taxon>Tannerella</taxon>
    </lineage>
</organism>
<reference evidence="3 4" key="1">
    <citation type="submission" date="2018-11" db="EMBL/GenBank/DDBJ databases">
        <title>Genomes From Bacteria Associated with the Canine Oral Cavity: a Test Case for Automated Genome-Based Taxonomic Assignment.</title>
        <authorList>
            <person name="Coil D.A."/>
            <person name="Jospin G."/>
            <person name="Darling A.E."/>
            <person name="Wallis C."/>
            <person name="Davis I.J."/>
            <person name="Harris S."/>
            <person name="Eisen J.A."/>
            <person name="Holcombe L.J."/>
            <person name="O'Flynn C."/>
        </authorList>
    </citation>
    <scope>NUCLEOTIDE SEQUENCE [LARGE SCALE GENOMIC DNA]</scope>
    <source>
        <strain evidence="3 4">OH2617_COT-023</strain>
    </source>
</reference>
<dbReference type="GO" id="GO:0016829">
    <property type="term" value="F:lyase activity"/>
    <property type="evidence" value="ECO:0007669"/>
    <property type="project" value="InterPro"/>
</dbReference>
<evidence type="ECO:0000259" key="2">
    <source>
        <dbReference type="Pfam" id="PF07940"/>
    </source>
</evidence>
<name>A0A3P1XW30_TANFO</name>